<reference evidence="1" key="1">
    <citation type="submission" date="2023-04" db="EMBL/GenBank/DDBJ databases">
        <title>Draft Genome sequencing of Naganishia species isolated from polar environments using Oxford Nanopore Technology.</title>
        <authorList>
            <person name="Leo P."/>
            <person name="Venkateswaran K."/>
        </authorList>
    </citation>
    <scope>NUCLEOTIDE SEQUENCE</scope>
    <source>
        <strain evidence="1">MNA-CCFEE 5262</strain>
    </source>
</reference>
<keyword evidence="2" id="KW-1185">Reference proteome</keyword>
<sequence>MSPNRVLPYTLLVTIGPSVTAATSLFVIRYLMCHVYYTHHSSKHGIPLPGDGRCNVSDVEGLTSSVMAGLTTLDGLLSFLMTSVVQQAADRLGRRPLLVVLPLLAMVSTAALLIAYIVRKDIATYILLAVAGVFVSASTKAAFTPTLCISDLTGDENRSKYYSRLESMALFGPCLAFVISALANRYTPWVTLPYYIALTSQFLAALYALLAIRETLPHDPSSEVLSDTASETGSVPLVMRAVGKVAVPVKPLAVIMPYRDEKGVWRWELLALSISLFATTCGTVFVPTAVLFFLSDKFGFNTEKNAWVLSYLAATRAFYLFLIFPFVLRYGRAVFHWLKERRAAREETRPLLEQRASVASALRRKNTADEANHFDVILAFGSVVLDGLSFAFVFMAPSYQYVLASWLFFMQDVINLVLVAFILVALGAGDVPSYRSVFIASVPEERATEALAALDMVLNIAKLTSPPLLGALYTVFVRRGQPEVVFLAASVNIILYLNRFEG</sequence>
<dbReference type="Proteomes" id="UP001230649">
    <property type="component" value="Unassembled WGS sequence"/>
</dbReference>
<organism evidence="1 2">
    <name type="scientific">Naganishia adeliensis</name>
    <dbReference type="NCBI Taxonomy" id="92952"/>
    <lineage>
        <taxon>Eukaryota</taxon>
        <taxon>Fungi</taxon>
        <taxon>Dikarya</taxon>
        <taxon>Basidiomycota</taxon>
        <taxon>Agaricomycotina</taxon>
        <taxon>Tremellomycetes</taxon>
        <taxon>Filobasidiales</taxon>
        <taxon>Filobasidiaceae</taxon>
        <taxon>Naganishia</taxon>
    </lineage>
</organism>
<accession>A0ACC2V8G7</accession>
<protein>
    <submittedName>
        <fullName evidence="1">Uncharacterized protein</fullName>
    </submittedName>
</protein>
<gene>
    <name evidence="1" type="ORF">QFC20_006687</name>
</gene>
<evidence type="ECO:0000313" key="2">
    <source>
        <dbReference type="Proteomes" id="UP001230649"/>
    </source>
</evidence>
<evidence type="ECO:0000313" key="1">
    <source>
        <dbReference type="EMBL" id="KAJ9095405.1"/>
    </source>
</evidence>
<comment type="caution">
    <text evidence="1">The sequence shown here is derived from an EMBL/GenBank/DDBJ whole genome shotgun (WGS) entry which is preliminary data.</text>
</comment>
<name>A0ACC2V8G7_9TREE</name>
<proteinExistence type="predicted"/>
<dbReference type="EMBL" id="JASBWS010000125">
    <property type="protein sequence ID" value="KAJ9095405.1"/>
    <property type="molecule type" value="Genomic_DNA"/>
</dbReference>